<dbReference type="Proteomes" id="UP000449906">
    <property type="component" value="Unassembled WGS sequence"/>
</dbReference>
<accession>A0A7J5E5P6</accession>
<feature type="transmembrane region" description="Helical" evidence="6">
    <location>
        <begin position="372"/>
        <end position="393"/>
    </location>
</feature>
<evidence type="ECO:0000313" key="8">
    <source>
        <dbReference type="EMBL" id="KAB2813234.1"/>
    </source>
</evidence>
<name>A0A7J5E5P6_NOCSI</name>
<feature type="region of interest" description="Disordered" evidence="5">
    <location>
        <begin position="470"/>
        <end position="492"/>
    </location>
</feature>
<dbReference type="CDD" id="cd17321">
    <property type="entry name" value="MFS_MMR_MDR_like"/>
    <property type="match status" value="1"/>
</dbReference>
<dbReference type="Gene3D" id="1.20.1720.10">
    <property type="entry name" value="Multidrug resistance protein D"/>
    <property type="match status" value="1"/>
</dbReference>
<feature type="transmembrane region" description="Helical" evidence="6">
    <location>
        <begin position="147"/>
        <end position="170"/>
    </location>
</feature>
<feature type="transmembrane region" description="Helical" evidence="6">
    <location>
        <begin position="445"/>
        <end position="465"/>
    </location>
</feature>
<dbReference type="AlphaFoldDB" id="A0A7J5E5P6"/>
<dbReference type="GO" id="GO:0022857">
    <property type="term" value="F:transmembrane transporter activity"/>
    <property type="evidence" value="ECO:0007669"/>
    <property type="project" value="InterPro"/>
</dbReference>
<comment type="subcellular location">
    <subcellularLocation>
        <location evidence="1">Cell membrane</location>
        <topology evidence="1">Multi-pass membrane protein</topology>
    </subcellularLocation>
</comment>
<evidence type="ECO:0000256" key="3">
    <source>
        <dbReference type="ARBA" id="ARBA00022989"/>
    </source>
</evidence>
<feature type="transmembrane region" description="Helical" evidence="6">
    <location>
        <begin position="182"/>
        <end position="200"/>
    </location>
</feature>
<feature type="transmembrane region" description="Helical" evidence="6">
    <location>
        <begin position="59"/>
        <end position="78"/>
    </location>
</feature>
<feature type="transmembrane region" description="Helical" evidence="6">
    <location>
        <begin position="414"/>
        <end position="439"/>
    </location>
</feature>
<dbReference type="InterPro" id="IPR011701">
    <property type="entry name" value="MFS"/>
</dbReference>
<evidence type="ECO:0000259" key="7">
    <source>
        <dbReference type="PROSITE" id="PS50850"/>
    </source>
</evidence>
<feature type="transmembrane region" description="Helical" evidence="6">
    <location>
        <begin position="349"/>
        <end position="366"/>
    </location>
</feature>
<dbReference type="PROSITE" id="PS50850">
    <property type="entry name" value="MFS"/>
    <property type="match status" value="1"/>
</dbReference>
<feature type="domain" description="Major facilitator superfamily (MFS) profile" evidence="7">
    <location>
        <begin position="23"/>
        <end position="474"/>
    </location>
</feature>
<comment type="caution">
    <text evidence="8">The sequence shown here is derived from an EMBL/GenBank/DDBJ whole genome shotgun (WGS) entry which is preliminary data.</text>
</comment>
<feature type="transmembrane region" description="Helical" evidence="6">
    <location>
        <begin position="90"/>
        <end position="112"/>
    </location>
</feature>
<dbReference type="SUPFAM" id="SSF103473">
    <property type="entry name" value="MFS general substrate transporter"/>
    <property type="match status" value="1"/>
</dbReference>
<evidence type="ECO:0000313" key="9">
    <source>
        <dbReference type="Proteomes" id="UP000449906"/>
    </source>
</evidence>
<dbReference type="InterPro" id="IPR036259">
    <property type="entry name" value="MFS_trans_sf"/>
</dbReference>
<organism evidence="8 9">
    <name type="scientific">Nocardioides simplex</name>
    <name type="common">Arthrobacter simplex</name>
    <dbReference type="NCBI Taxonomy" id="2045"/>
    <lineage>
        <taxon>Bacteria</taxon>
        <taxon>Bacillati</taxon>
        <taxon>Actinomycetota</taxon>
        <taxon>Actinomycetes</taxon>
        <taxon>Propionibacteriales</taxon>
        <taxon>Nocardioidaceae</taxon>
        <taxon>Pimelobacter</taxon>
    </lineage>
</organism>
<dbReference type="PANTHER" id="PTHR42718:SF39">
    <property type="entry name" value="ACTINORHODIN TRANSPORTER-RELATED"/>
    <property type="match status" value="1"/>
</dbReference>
<evidence type="ECO:0000256" key="1">
    <source>
        <dbReference type="ARBA" id="ARBA00004651"/>
    </source>
</evidence>
<keyword evidence="4 6" id="KW-0472">Membrane</keyword>
<keyword evidence="2 6" id="KW-0812">Transmembrane</keyword>
<reference evidence="8 9" key="1">
    <citation type="submission" date="2019-09" db="EMBL/GenBank/DDBJ databases">
        <title>Pimelobacter sp. isolated from Paulinella.</title>
        <authorList>
            <person name="Jeong S.E."/>
        </authorList>
    </citation>
    <scope>NUCLEOTIDE SEQUENCE [LARGE SCALE GENOMIC DNA]</scope>
    <source>
        <strain evidence="8 9">Pch-N</strain>
    </source>
</reference>
<sequence length="492" mass="49899">MAAAPSPRHAPGGARRSVRRRGALAALLGGLFLGNLDIAVVNTAIPSITRSLDLSGPEPQFVVTAYTLAYAVFLMPGARLGRRFGARSCYTLGVLGFTGFSLACGSAPTAAILIGARALQGAFAALMVTQVLIAIQEAYDGEVRRRALGAYTAVLGASSVLGQAAGGLIISADIGGAGWRPVFWINVPVGVAIAVAVRRCMDPEPPGEAASIDPVGIALLALTMVALLLPLSLAESTSLPLWALALLVLSVAGVVALWVHERAREGRAEAVLISPSLLRRREVSMALCSQGLARSAYFGMLFVVAIHVQEGRGGSAVQAGLIPVAWVATFTLVGPLLNRLGGVVRQRAAPAGGLIMAVGFVGAAAADGTSTSFIPLVVVAFAIGGVGYGSAFGGTMAHLTEHAGAGRAADVSGLFNTVLQVGGSVGVALFGTLYLVTAADSVDRAFTLTSLALAAASACASAAMVSATRIGRTRPPTPSLPPTTTSEERTTA</sequence>
<feature type="transmembrane region" description="Helical" evidence="6">
    <location>
        <begin position="118"/>
        <end position="135"/>
    </location>
</feature>
<evidence type="ECO:0000256" key="6">
    <source>
        <dbReference type="SAM" id="Phobius"/>
    </source>
</evidence>
<dbReference type="RefSeq" id="WP_151580531.1">
    <property type="nucleotide sequence ID" value="NZ_WBVM01000001.1"/>
</dbReference>
<dbReference type="PANTHER" id="PTHR42718">
    <property type="entry name" value="MAJOR FACILITATOR SUPERFAMILY MULTIDRUG TRANSPORTER MFSC"/>
    <property type="match status" value="1"/>
</dbReference>
<evidence type="ECO:0000256" key="4">
    <source>
        <dbReference type="ARBA" id="ARBA00023136"/>
    </source>
</evidence>
<dbReference type="EMBL" id="WBVM01000001">
    <property type="protein sequence ID" value="KAB2813234.1"/>
    <property type="molecule type" value="Genomic_DNA"/>
</dbReference>
<evidence type="ECO:0000256" key="2">
    <source>
        <dbReference type="ARBA" id="ARBA00022692"/>
    </source>
</evidence>
<feature type="transmembrane region" description="Helical" evidence="6">
    <location>
        <begin position="291"/>
        <end position="309"/>
    </location>
</feature>
<dbReference type="GO" id="GO:0005886">
    <property type="term" value="C:plasma membrane"/>
    <property type="evidence" value="ECO:0007669"/>
    <property type="project" value="UniProtKB-SubCell"/>
</dbReference>
<dbReference type="Gene3D" id="1.20.1250.20">
    <property type="entry name" value="MFS general substrate transporter like domains"/>
    <property type="match status" value="1"/>
</dbReference>
<feature type="transmembrane region" description="Helical" evidence="6">
    <location>
        <begin position="239"/>
        <end position="259"/>
    </location>
</feature>
<feature type="transmembrane region" description="Helical" evidence="6">
    <location>
        <begin position="212"/>
        <end position="233"/>
    </location>
</feature>
<evidence type="ECO:0000256" key="5">
    <source>
        <dbReference type="SAM" id="MobiDB-lite"/>
    </source>
</evidence>
<protein>
    <submittedName>
        <fullName evidence="8">MFS transporter</fullName>
    </submittedName>
</protein>
<feature type="transmembrane region" description="Helical" evidence="6">
    <location>
        <begin position="315"/>
        <end position="337"/>
    </location>
</feature>
<gene>
    <name evidence="8" type="ORF">F9L07_16320</name>
</gene>
<dbReference type="Pfam" id="PF07690">
    <property type="entry name" value="MFS_1"/>
    <property type="match status" value="1"/>
</dbReference>
<proteinExistence type="predicted"/>
<dbReference type="InterPro" id="IPR020846">
    <property type="entry name" value="MFS_dom"/>
</dbReference>
<keyword evidence="3 6" id="KW-1133">Transmembrane helix</keyword>